<feature type="repeat" description="TPR" evidence="1">
    <location>
        <begin position="696"/>
        <end position="729"/>
    </location>
</feature>
<dbReference type="SUPFAM" id="SSF48452">
    <property type="entry name" value="TPR-like"/>
    <property type="match status" value="2"/>
</dbReference>
<dbReference type="InterPro" id="IPR019734">
    <property type="entry name" value="TPR_rpt"/>
</dbReference>
<keyword evidence="4" id="KW-1185">Reference proteome</keyword>
<organism evidence="3 4">
    <name type="scientific">Trichuris trichiura</name>
    <name type="common">Whipworm</name>
    <name type="synonym">Trichocephalus trichiurus</name>
    <dbReference type="NCBI Taxonomy" id="36087"/>
    <lineage>
        <taxon>Eukaryota</taxon>
        <taxon>Metazoa</taxon>
        <taxon>Ecdysozoa</taxon>
        <taxon>Nematoda</taxon>
        <taxon>Enoplea</taxon>
        <taxon>Dorylaimia</taxon>
        <taxon>Trichinellida</taxon>
        <taxon>Trichuridae</taxon>
        <taxon>Trichuris</taxon>
    </lineage>
</organism>
<evidence type="ECO:0000313" key="4">
    <source>
        <dbReference type="Proteomes" id="UP000030665"/>
    </source>
</evidence>
<evidence type="ECO:0000313" key="3">
    <source>
        <dbReference type="EMBL" id="CDW60262.1"/>
    </source>
</evidence>
<dbReference type="Proteomes" id="UP000030665">
    <property type="component" value="Unassembled WGS sequence"/>
</dbReference>
<dbReference type="STRING" id="36087.A0A077ZIP4"/>
<evidence type="ECO:0000256" key="2">
    <source>
        <dbReference type="SAM" id="MobiDB-lite"/>
    </source>
</evidence>
<proteinExistence type="predicted"/>
<dbReference type="PANTHER" id="PTHR23082:SF0">
    <property type="entry name" value="GENERAL TRANSCRIPTION FACTOR 3C POLYPEPTIDE 3"/>
    <property type="match status" value="1"/>
</dbReference>
<dbReference type="InterPro" id="IPR039340">
    <property type="entry name" value="Tfc4/TFIIIC-102/Sfc4"/>
</dbReference>
<reference evidence="3" key="1">
    <citation type="submission" date="2014-01" db="EMBL/GenBank/DDBJ databases">
        <authorList>
            <person name="Aslett M."/>
        </authorList>
    </citation>
    <scope>NUCLEOTIDE SEQUENCE</scope>
</reference>
<dbReference type="OrthoDB" id="10256606at2759"/>
<dbReference type="GO" id="GO:0000127">
    <property type="term" value="C:transcription factor TFIIIC complex"/>
    <property type="evidence" value="ECO:0007669"/>
    <property type="project" value="TreeGrafter"/>
</dbReference>
<dbReference type="SMART" id="SM00028">
    <property type="entry name" value="TPR"/>
    <property type="match status" value="4"/>
</dbReference>
<reference evidence="3" key="2">
    <citation type="submission" date="2014-03" db="EMBL/GenBank/DDBJ databases">
        <title>The whipworm genome and dual-species transcriptomics of an intimate host-pathogen interaction.</title>
        <authorList>
            <person name="Foth B.J."/>
            <person name="Tsai I.J."/>
            <person name="Reid A.J."/>
            <person name="Bancroft A.J."/>
            <person name="Nichol S."/>
            <person name="Tracey A."/>
            <person name="Holroyd N."/>
            <person name="Cotton J.A."/>
            <person name="Stanley E.J."/>
            <person name="Zarowiecki M."/>
            <person name="Liu J.Z."/>
            <person name="Huckvale T."/>
            <person name="Cooper P.J."/>
            <person name="Grencis R.K."/>
            <person name="Berriman M."/>
        </authorList>
    </citation>
    <scope>NUCLEOTIDE SEQUENCE [LARGE SCALE GENOMIC DNA]</scope>
</reference>
<name>A0A077ZIP4_TRITR</name>
<dbReference type="GO" id="GO:0006383">
    <property type="term" value="P:transcription by RNA polymerase III"/>
    <property type="evidence" value="ECO:0007669"/>
    <property type="project" value="InterPro"/>
</dbReference>
<accession>A0A077ZIP4</accession>
<feature type="region of interest" description="Disordered" evidence="2">
    <location>
        <begin position="31"/>
        <end position="78"/>
    </location>
</feature>
<dbReference type="PANTHER" id="PTHR23082">
    <property type="entry name" value="TRANSCRIPTION INITIATION FACTOR IIIC TFIIIC , POLYPEPTIDE 3-RELATED"/>
    <property type="match status" value="1"/>
</dbReference>
<evidence type="ECO:0000256" key="1">
    <source>
        <dbReference type="PROSITE-ProRule" id="PRU00339"/>
    </source>
</evidence>
<dbReference type="Gene3D" id="1.25.40.10">
    <property type="entry name" value="Tetratricopeptide repeat domain"/>
    <property type="match status" value="3"/>
</dbReference>
<keyword evidence="1" id="KW-0802">TPR repeat</keyword>
<protein>
    <submittedName>
        <fullName evidence="3">General transcription factor 3C</fullName>
    </submittedName>
</protein>
<dbReference type="EMBL" id="HG806976">
    <property type="protein sequence ID" value="CDW60262.1"/>
    <property type="molecule type" value="Genomic_DNA"/>
</dbReference>
<dbReference type="AlphaFoldDB" id="A0A077ZIP4"/>
<gene>
    <name evidence="3" type="ORF">TTRE_0000862601</name>
</gene>
<feature type="compositionally biased region" description="Basic and acidic residues" evidence="2">
    <location>
        <begin position="33"/>
        <end position="46"/>
    </location>
</feature>
<dbReference type="PROSITE" id="PS50005">
    <property type="entry name" value="TPR"/>
    <property type="match status" value="2"/>
</dbReference>
<sequence length="770" mass="87965">MNISGADVDVLEDYEEFLSTETSDLVQQLMDEYTSRRDTMRRRSESESSMEDSFTASTSDSDEEYFPSSRRRSTKKIASGIPSLDTAKKLSRRNYKPRRLPDALKALLGQAAVCFASGKLDEAVGMCQEVIRVQPGHHAGYTLMSAVFKEQGQKEKSLEYGLLGAMLNNQTDLTSWKELATLVVELNQLRHALTCYERGIAVSCDSVSDGICLAVKLDRKNFSLYCTIFQLNASLGRMNKVLLAQIKAVQELMLSTDLQLEKYLQFAEFVYNKCCAEKKTREKLKCLKCYVIRAHSAGVDCSEKIADYLQQLSEEHQDEELILHTGNTDLLVKYGDALSSLDKFEDAMKIFEHIIAVDPCHALARLSLATLQQKYGLYDDAMRTLDLFDGKEVEDVGFLDDRLLVEQCTILEKKGIWSQYIVSGTILLAMYFKDVYSPTCFSSKKFSFSYKCYVSQCIGLKSRLMRRSLNLRKVVLFTLRHSRLEKLVKQSVPLRDKRIFSKDLWHIFDKICDLLATEGKYVDLMHLCCYGSQSLAIANSETIDRIDSTLLHAAIRCRAPQLIWNIVRYGMHFKNCNHFWNLIGRKKRRFLSRFICLMIPDVRIHRFALRTAANYPDSIGLAFINGNHSLVSVLLVLLVEYFFILRRCPSNPLIYLLIGVTLINIASRRGILQKCDCCMQGFSFLAKHEEIRGSCQEVCYNMGRAMHQMGVVNVAVEYYKRTLAMEPDVRSPHSFVFDLRPLAVHNLICMYNQSNNISAAKDLMQKYLLL</sequence>
<dbReference type="Pfam" id="PF13181">
    <property type="entry name" value="TPR_8"/>
    <property type="match status" value="1"/>
</dbReference>
<dbReference type="InterPro" id="IPR011990">
    <property type="entry name" value="TPR-like_helical_dom_sf"/>
</dbReference>
<feature type="repeat" description="TPR" evidence="1">
    <location>
        <begin position="328"/>
        <end position="361"/>
    </location>
</feature>